<feature type="transmembrane region" description="Helical" evidence="1">
    <location>
        <begin position="47"/>
        <end position="70"/>
    </location>
</feature>
<evidence type="ECO:0000313" key="3">
    <source>
        <dbReference type="Proteomes" id="UP000606499"/>
    </source>
</evidence>
<proteinExistence type="predicted"/>
<dbReference type="Proteomes" id="UP000606499">
    <property type="component" value="Unassembled WGS sequence"/>
</dbReference>
<feature type="transmembrane region" description="Helical" evidence="1">
    <location>
        <begin position="140"/>
        <end position="159"/>
    </location>
</feature>
<name>A0A923LU13_9FIRM</name>
<feature type="transmembrane region" description="Helical" evidence="1">
    <location>
        <begin position="104"/>
        <end position="128"/>
    </location>
</feature>
<keyword evidence="3" id="KW-1185">Reference proteome</keyword>
<feature type="transmembrane region" description="Helical" evidence="1">
    <location>
        <begin position="221"/>
        <end position="244"/>
    </location>
</feature>
<keyword evidence="1" id="KW-0812">Transmembrane</keyword>
<accession>A0A923LU13</accession>
<comment type="caution">
    <text evidence="2">The sequence shown here is derived from an EMBL/GenBank/DDBJ whole genome shotgun (WGS) entry which is preliminary data.</text>
</comment>
<gene>
    <name evidence="2" type="ORF">H8S45_01415</name>
</gene>
<protein>
    <submittedName>
        <fullName evidence="2">ABC transporter permease</fullName>
    </submittedName>
</protein>
<reference evidence="2" key="1">
    <citation type="submission" date="2020-08" db="EMBL/GenBank/DDBJ databases">
        <title>Genome public.</title>
        <authorList>
            <person name="Liu C."/>
            <person name="Sun Q."/>
        </authorList>
    </citation>
    <scope>NUCLEOTIDE SEQUENCE</scope>
    <source>
        <strain evidence="2">NSJ-28</strain>
    </source>
</reference>
<dbReference type="AlphaFoldDB" id="A0A923LU13"/>
<sequence>MKALKMEFFKCRRRRIWLPLLVMLAAQLAWGLYSLRALSERELQQGWAMILYNFPMLNAMMTPVIAAVVASRLADIEHKGQTLKLLETVQPTGSLFDAKLICGAAYMTGFLAVQMAVVLLFGICSGFAGNPPVTKLTEYFFSSLVTTLAILLLQLVLSLQIQNQMIGMIVGLIGSFIGLFSLFFPPSFQKAFVWAYYALLYNTGMAWDASTRISDYYFIDFNLSGFLCLIAYFLVIYGVGRVLFIRKEV</sequence>
<feature type="transmembrane region" description="Helical" evidence="1">
    <location>
        <begin position="166"/>
        <end position="185"/>
    </location>
</feature>
<dbReference type="RefSeq" id="WP_054325978.1">
    <property type="nucleotide sequence ID" value="NZ_JACOPL010000001.1"/>
</dbReference>
<evidence type="ECO:0000256" key="1">
    <source>
        <dbReference type="SAM" id="Phobius"/>
    </source>
</evidence>
<dbReference type="Pfam" id="PF12730">
    <property type="entry name" value="ABC2_membrane_4"/>
    <property type="match status" value="1"/>
</dbReference>
<keyword evidence="1" id="KW-0472">Membrane</keyword>
<keyword evidence="1" id="KW-1133">Transmembrane helix</keyword>
<organism evidence="2 3">
    <name type="scientific">Agathobaculum faecis</name>
    <dbReference type="NCBI Taxonomy" id="2763013"/>
    <lineage>
        <taxon>Bacteria</taxon>
        <taxon>Bacillati</taxon>
        <taxon>Bacillota</taxon>
        <taxon>Clostridia</taxon>
        <taxon>Eubacteriales</taxon>
        <taxon>Butyricicoccaceae</taxon>
        <taxon>Agathobaculum</taxon>
    </lineage>
</organism>
<evidence type="ECO:0000313" key="2">
    <source>
        <dbReference type="EMBL" id="MBC5724135.1"/>
    </source>
</evidence>
<dbReference type="EMBL" id="JACOPL010000001">
    <property type="protein sequence ID" value="MBC5724135.1"/>
    <property type="molecule type" value="Genomic_DNA"/>
</dbReference>